<feature type="region of interest" description="Disordered" evidence="2">
    <location>
        <begin position="158"/>
        <end position="218"/>
    </location>
</feature>
<organism evidence="6 7">
    <name type="scientific">Pipistrellus nathusii</name>
    <name type="common">Nathusius' pipistrelle</name>
    <dbReference type="NCBI Taxonomy" id="59473"/>
    <lineage>
        <taxon>Eukaryota</taxon>
        <taxon>Metazoa</taxon>
        <taxon>Chordata</taxon>
        <taxon>Craniata</taxon>
        <taxon>Vertebrata</taxon>
        <taxon>Euteleostomi</taxon>
        <taxon>Mammalia</taxon>
        <taxon>Eutheria</taxon>
        <taxon>Laurasiatheria</taxon>
        <taxon>Chiroptera</taxon>
        <taxon>Yangochiroptera</taxon>
        <taxon>Vespertilionidae</taxon>
        <taxon>Pipistrellus</taxon>
    </lineage>
</organism>
<dbReference type="Gene3D" id="2.10.50.10">
    <property type="entry name" value="Tumor Necrosis Factor Receptor, subunit A, domain 2"/>
    <property type="match status" value="2"/>
</dbReference>
<feature type="chain" id="PRO_5047515738" description="TNFR-Cys domain-containing protein" evidence="4">
    <location>
        <begin position="27"/>
        <end position="273"/>
    </location>
</feature>
<dbReference type="CDD" id="cd13406">
    <property type="entry name" value="TNFRSF4"/>
    <property type="match status" value="1"/>
</dbReference>
<reference evidence="6" key="1">
    <citation type="submission" date="2023-12" db="EMBL/GenBank/DDBJ databases">
        <authorList>
            <person name="Brown T."/>
        </authorList>
    </citation>
    <scope>NUCLEOTIDE SEQUENCE</scope>
</reference>
<dbReference type="Pfam" id="PF00020">
    <property type="entry name" value="TNFR_c6"/>
    <property type="match status" value="2"/>
</dbReference>
<feature type="disulfide bond" evidence="1">
    <location>
        <begin position="45"/>
        <end position="63"/>
    </location>
</feature>
<feature type="repeat" description="TNFR-Cys" evidence="1">
    <location>
        <begin position="29"/>
        <end position="63"/>
    </location>
</feature>
<feature type="transmembrane region" description="Helical" evidence="3">
    <location>
        <begin position="220"/>
        <end position="246"/>
    </location>
</feature>
<proteinExistence type="predicted"/>
<keyword evidence="3" id="KW-1133">Transmembrane helix</keyword>
<keyword evidence="7" id="KW-1185">Reference proteome</keyword>
<dbReference type="SUPFAM" id="SSF57586">
    <property type="entry name" value="TNF receptor-like"/>
    <property type="match status" value="3"/>
</dbReference>
<dbReference type="PROSITE" id="PS50050">
    <property type="entry name" value="TNFR_NGFR_2"/>
    <property type="match status" value="2"/>
</dbReference>
<evidence type="ECO:0000313" key="7">
    <source>
        <dbReference type="Proteomes" id="UP001314169"/>
    </source>
</evidence>
<feature type="domain" description="TNFR-Cys" evidence="5">
    <location>
        <begin position="65"/>
        <end position="106"/>
    </location>
</feature>
<feature type="domain" description="TNFR-Cys" evidence="5">
    <location>
        <begin position="29"/>
        <end position="63"/>
    </location>
</feature>
<feature type="compositionally biased region" description="Low complexity" evidence="2">
    <location>
        <begin position="186"/>
        <end position="203"/>
    </location>
</feature>
<evidence type="ECO:0000313" key="6">
    <source>
        <dbReference type="EMBL" id="CAK6440480.1"/>
    </source>
</evidence>
<feature type="compositionally biased region" description="Pro residues" evidence="2">
    <location>
        <begin position="171"/>
        <end position="185"/>
    </location>
</feature>
<dbReference type="PANTHER" id="PTHR47881">
    <property type="entry name" value="TUMOR NECROSIS FACTOR RECEPTOR SUBFAMILY MEMBER 4"/>
    <property type="match status" value="1"/>
</dbReference>
<dbReference type="InterPro" id="IPR020445">
    <property type="entry name" value="TNFR_4"/>
</dbReference>
<dbReference type="PROSITE" id="PS00652">
    <property type="entry name" value="TNFR_NGFR_1"/>
    <property type="match status" value="1"/>
</dbReference>
<protein>
    <recommendedName>
        <fullName evidence="5">TNFR-Cys domain-containing protein</fullName>
    </recommendedName>
</protein>
<keyword evidence="1" id="KW-1015">Disulfide bond</keyword>
<accession>A0ABN9ZQC3</accession>
<name>A0ABN9ZQC3_PIPNA</name>
<comment type="caution">
    <text evidence="1">Lacks conserved residue(s) required for the propagation of feature annotation.</text>
</comment>
<feature type="disulfide bond" evidence="1">
    <location>
        <begin position="42"/>
        <end position="55"/>
    </location>
</feature>
<evidence type="ECO:0000256" key="1">
    <source>
        <dbReference type="PROSITE-ProRule" id="PRU00206"/>
    </source>
</evidence>
<evidence type="ECO:0000256" key="4">
    <source>
        <dbReference type="SAM" id="SignalP"/>
    </source>
</evidence>
<keyword evidence="3" id="KW-0472">Membrane</keyword>
<sequence>MCVGAQRPRAPPSALLLLGLALGSAAKLTCTGDTYPRGDKCCHDCRPGFGMVERCTAAQDSVCRQCAPGFYNEATNYQPCKLCTRCNEQSGSETRQACTPTSDTVCSCRPGTQPRDGSFKRGVDCTPCLPGHFSPGNNEACRPWTDCSLAGKHTLQAASSSSDAVCEDRTPPAPQPSKTPGPPTRPSTTRPSTAQPTTAWTPTSQPPTSPPTEPPRGPQLAAVLGLGLGLGLLAPVAAALLLLLHYRARRPSAGFRKPIQEEHSDAHSTLAKL</sequence>
<dbReference type="PANTHER" id="PTHR47881:SF1">
    <property type="entry name" value="TUMOR NECROSIS FACTOR RECEPTOR SUPERFAMILY MEMBER 4"/>
    <property type="match status" value="1"/>
</dbReference>
<dbReference type="Proteomes" id="UP001314169">
    <property type="component" value="Chromosome 2"/>
</dbReference>
<dbReference type="InterPro" id="IPR001368">
    <property type="entry name" value="TNFR/NGFR_Cys_rich_reg"/>
</dbReference>
<keyword evidence="3" id="KW-0812">Transmembrane</keyword>
<feature type="signal peptide" evidence="4">
    <location>
        <begin position="1"/>
        <end position="26"/>
    </location>
</feature>
<dbReference type="SMART" id="SM00208">
    <property type="entry name" value="TNFR"/>
    <property type="match status" value="3"/>
</dbReference>
<dbReference type="EMBL" id="OY882859">
    <property type="protein sequence ID" value="CAK6440480.1"/>
    <property type="molecule type" value="Genomic_DNA"/>
</dbReference>
<evidence type="ECO:0000256" key="3">
    <source>
        <dbReference type="SAM" id="Phobius"/>
    </source>
</evidence>
<evidence type="ECO:0000259" key="5">
    <source>
        <dbReference type="PROSITE" id="PS50050"/>
    </source>
</evidence>
<dbReference type="InterPro" id="IPR034022">
    <property type="entry name" value="TNFRSF4_N"/>
</dbReference>
<evidence type="ECO:0000256" key="2">
    <source>
        <dbReference type="SAM" id="MobiDB-lite"/>
    </source>
</evidence>
<feature type="repeat" description="TNFR-Cys" evidence="1">
    <location>
        <begin position="65"/>
        <end position="106"/>
    </location>
</feature>
<feature type="compositionally biased region" description="Pro residues" evidence="2">
    <location>
        <begin position="204"/>
        <end position="217"/>
    </location>
</feature>
<gene>
    <name evidence="6" type="ORF">MPIPNATIZW_LOCUS8786</name>
</gene>
<keyword evidence="4" id="KW-0732">Signal</keyword>